<comment type="cofactor">
    <cofactor evidence="1">
        <name>Mg(2+)</name>
        <dbReference type="ChEBI" id="CHEBI:18420"/>
    </cofactor>
</comment>
<name>A0A1H7J686_9GAMM</name>
<dbReference type="InterPro" id="IPR000160">
    <property type="entry name" value="GGDEF_dom"/>
</dbReference>
<feature type="domain" description="GGDEF" evidence="6">
    <location>
        <begin position="164"/>
        <end position="299"/>
    </location>
</feature>
<dbReference type="Gene3D" id="3.30.70.270">
    <property type="match status" value="1"/>
</dbReference>
<dbReference type="GO" id="GO:0000160">
    <property type="term" value="P:phosphorelay signal transduction system"/>
    <property type="evidence" value="ECO:0007669"/>
    <property type="project" value="InterPro"/>
</dbReference>
<evidence type="ECO:0000313" key="8">
    <source>
        <dbReference type="Proteomes" id="UP000199256"/>
    </source>
</evidence>
<dbReference type="OrthoDB" id="9812260at2"/>
<proteinExistence type="predicted"/>
<dbReference type="SUPFAM" id="SSF55073">
    <property type="entry name" value="Nucleotide cyclase"/>
    <property type="match status" value="1"/>
</dbReference>
<dbReference type="NCBIfam" id="TIGR00254">
    <property type="entry name" value="GGDEF"/>
    <property type="match status" value="1"/>
</dbReference>
<dbReference type="SUPFAM" id="SSF52172">
    <property type="entry name" value="CheY-like"/>
    <property type="match status" value="1"/>
</dbReference>
<organism evidence="7 8">
    <name type="scientific">Ectothiorhodospira marina</name>
    <dbReference type="NCBI Taxonomy" id="1396821"/>
    <lineage>
        <taxon>Bacteria</taxon>
        <taxon>Pseudomonadati</taxon>
        <taxon>Pseudomonadota</taxon>
        <taxon>Gammaproteobacteria</taxon>
        <taxon>Chromatiales</taxon>
        <taxon>Ectothiorhodospiraceae</taxon>
        <taxon>Ectothiorhodospira</taxon>
    </lineage>
</organism>
<dbReference type="GO" id="GO:0005886">
    <property type="term" value="C:plasma membrane"/>
    <property type="evidence" value="ECO:0007669"/>
    <property type="project" value="TreeGrafter"/>
</dbReference>
<dbReference type="CDD" id="cd19920">
    <property type="entry name" value="REC_PA4781-like"/>
    <property type="match status" value="1"/>
</dbReference>
<dbReference type="FunFam" id="3.30.70.270:FF:000001">
    <property type="entry name" value="Diguanylate cyclase domain protein"/>
    <property type="match status" value="1"/>
</dbReference>
<evidence type="ECO:0000259" key="6">
    <source>
        <dbReference type="PROSITE" id="PS50887"/>
    </source>
</evidence>
<dbReference type="PROSITE" id="PS50110">
    <property type="entry name" value="RESPONSE_REGULATORY"/>
    <property type="match status" value="1"/>
</dbReference>
<dbReference type="PROSITE" id="PS50887">
    <property type="entry name" value="GGDEF"/>
    <property type="match status" value="1"/>
</dbReference>
<dbReference type="RefSeq" id="WP_090251767.1">
    <property type="nucleotide sequence ID" value="NZ_FOAA01000004.1"/>
</dbReference>
<dbReference type="CDD" id="cd01949">
    <property type="entry name" value="GGDEF"/>
    <property type="match status" value="1"/>
</dbReference>
<accession>A0A1H7J686</accession>
<keyword evidence="4" id="KW-0597">Phosphoprotein</keyword>
<dbReference type="Gene3D" id="3.40.50.2300">
    <property type="match status" value="1"/>
</dbReference>
<dbReference type="InterPro" id="IPR050469">
    <property type="entry name" value="Diguanylate_Cyclase"/>
</dbReference>
<dbReference type="Pfam" id="PF00990">
    <property type="entry name" value="GGDEF"/>
    <property type="match status" value="1"/>
</dbReference>
<evidence type="ECO:0000259" key="5">
    <source>
        <dbReference type="PROSITE" id="PS50110"/>
    </source>
</evidence>
<dbReference type="EMBL" id="FOAA01000004">
    <property type="protein sequence ID" value="SEK68635.1"/>
    <property type="molecule type" value="Genomic_DNA"/>
</dbReference>
<gene>
    <name evidence="7" type="ORF">SAMN05444515_10465</name>
</gene>
<evidence type="ECO:0000256" key="1">
    <source>
        <dbReference type="ARBA" id="ARBA00001946"/>
    </source>
</evidence>
<evidence type="ECO:0000256" key="2">
    <source>
        <dbReference type="ARBA" id="ARBA00012528"/>
    </source>
</evidence>
<keyword evidence="8" id="KW-1185">Reference proteome</keyword>
<dbReference type="EC" id="2.7.7.65" evidence="2"/>
<dbReference type="AlphaFoldDB" id="A0A1H7J686"/>
<dbReference type="SMART" id="SM00267">
    <property type="entry name" value="GGDEF"/>
    <property type="match status" value="1"/>
</dbReference>
<feature type="domain" description="Response regulatory" evidence="5">
    <location>
        <begin position="6"/>
        <end position="121"/>
    </location>
</feature>
<dbReference type="GO" id="GO:1902201">
    <property type="term" value="P:negative regulation of bacterial-type flagellum-dependent cell motility"/>
    <property type="evidence" value="ECO:0007669"/>
    <property type="project" value="TreeGrafter"/>
</dbReference>
<dbReference type="InterPro" id="IPR001789">
    <property type="entry name" value="Sig_transdc_resp-reg_receiver"/>
</dbReference>
<sequence>MDERPRVLVVDDNRMNLQLLHNILSQRYQVSVAINGEQALKRAETLRPGLILLDIKMEGMDGYEVCRRLGEQETTQHIPVIFVTAKDQQEDERKGLELGAVDYITKPFHPAIVEVRVRNHLELKRQRDTLARLSRIDGLTGIANRRQFDDVLMEEWNHASRTGGCIGLILLDIDHFKPFNDHYGHVAGDDALKVVARVLSDTLPRTTDLVARYGGEEFVCVLPGTDLAGVLTVARKIQEAVVERGIPHAASSTHANLTVSLGVASAQPKPEERDPEKLISLADEALYKAKASGRNQVSV</sequence>
<dbReference type="SMART" id="SM00448">
    <property type="entry name" value="REC"/>
    <property type="match status" value="1"/>
</dbReference>
<evidence type="ECO:0000313" key="7">
    <source>
        <dbReference type="EMBL" id="SEK68635.1"/>
    </source>
</evidence>
<dbReference type="GO" id="GO:0043709">
    <property type="term" value="P:cell adhesion involved in single-species biofilm formation"/>
    <property type="evidence" value="ECO:0007669"/>
    <property type="project" value="TreeGrafter"/>
</dbReference>
<dbReference type="Pfam" id="PF00072">
    <property type="entry name" value="Response_reg"/>
    <property type="match status" value="1"/>
</dbReference>
<protein>
    <recommendedName>
        <fullName evidence="2">diguanylate cyclase</fullName>
        <ecNumber evidence="2">2.7.7.65</ecNumber>
    </recommendedName>
</protein>
<dbReference type="InterPro" id="IPR029787">
    <property type="entry name" value="Nucleotide_cyclase"/>
</dbReference>
<evidence type="ECO:0000256" key="4">
    <source>
        <dbReference type="PROSITE-ProRule" id="PRU00169"/>
    </source>
</evidence>
<dbReference type="GO" id="GO:0052621">
    <property type="term" value="F:diguanylate cyclase activity"/>
    <property type="evidence" value="ECO:0007669"/>
    <property type="project" value="UniProtKB-EC"/>
</dbReference>
<dbReference type="InterPro" id="IPR011006">
    <property type="entry name" value="CheY-like_superfamily"/>
</dbReference>
<dbReference type="STRING" id="1396821.SAMN05444515_10465"/>
<dbReference type="InterPro" id="IPR043128">
    <property type="entry name" value="Rev_trsase/Diguanyl_cyclase"/>
</dbReference>
<dbReference type="PANTHER" id="PTHR45138:SF9">
    <property type="entry name" value="DIGUANYLATE CYCLASE DGCM-RELATED"/>
    <property type="match status" value="1"/>
</dbReference>
<comment type="catalytic activity">
    <reaction evidence="3">
        <text>2 GTP = 3',3'-c-di-GMP + 2 diphosphate</text>
        <dbReference type="Rhea" id="RHEA:24898"/>
        <dbReference type="ChEBI" id="CHEBI:33019"/>
        <dbReference type="ChEBI" id="CHEBI:37565"/>
        <dbReference type="ChEBI" id="CHEBI:58805"/>
        <dbReference type="EC" id="2.7.7.65"/>
    </reaction>
</comment>
<evidence type="ECO:0000256" key="3">
    <source>
        <dbReference type="ARBA" id="ARBA00034247"/>
    </source>
</evidence>
<dbReference type="Proteomes" id="UP000199256">
    <property type="component" value="Unassembled WGS sequence"/>
</dbReference>
<dbReference type="PANTHER" id="PTHR45138">
    <property type="entry name" value="REGULATORY COMPONENTS OF SENSORY TRANSDUCTION SYSTEM"/>
    <property type="match status" value="1"/>
</dbReference>
<feature type="modified residue" description="4-aspartylphosphate" evidence="4">
    <location>
        <position position="54"/>
    </location>
</feature>
<reference evidence="8" key="1">
    <citation type="submission" date="2016-10" db="EMBL/GenBank/DDBJ databases">
        <authorList>
            <person name="Varghese N."/>
            <person name="Submissions S."/>
        </authorList>
    </citation>
    <scope>NUCLEOTIDE SEQUENCE [LARGE SCALE GENOMIC DNA]</scope>
    <source>
        <strain evidence="8">DSM 241</strain>
    </source>
</reference>